<evidence type="ECO:0000313" key="1">
    <source>
        <dbReference type="EMBL" id="SBQ80851.1"/>
    </source>
</evidence>
<reference evidence="1" key="1">
    <citation type="submission" date="2016-05" db="EMBL/GenBank/DDBJ databases">
        <authorList>
            <person name="Lavstsen T."/>
            <person name="Jespersen J.S."/>
        </authorList>
    </citation>
    <scope>NUCLEOTIDE SEQUENCE</scope>
    <source>
        <tissue evidence="1">Brain</tissue>
    </source>
</reference>
<gene>
    <name evidence="1" type="primary">Nfu_g_1_005141</name>
</gene>
<name>A0A1A8H9M2_9TELE</name>
<accession>A0A1A8H9M2</accession>
<dbReference type="EMBL" id="HAEC01012634">
    <property type="protein sequence ID" value="SBQ80851.1"/>
    <property type="molecule type" value="Transcribed_RNA"/>
</dbReference>
<organism evidence="1">
    <name type="scientific">Nothobranchius korthausae</name>
    <dbReference type="NCBI Taxonomy" id="1143690"/>
    <lineage>
        <taxon>Eukaryota</taxon>
        <taxon>Metazoa</taxon>
        <taxon>Chordata</taxon>
        <taxon>Craniata</taxon>
        <taxon>Vertebrata</taxon>
        <taxon>Euteleostomi</taxon>
        <taxon>Actinopterygii</taxon>
        <taxon>Neopterygii</taxon>
        <taxon>Teleostei</taxon>
        <taxon>Neoteleostei</taxon>
        <taxon>Acanthomorphata</taxon>
        <taxon>Ovalentaria</taxon>
        <taxon>Atherinomorphae</taxon>
        <taxon>Cyprinodontiformes</taxon>
        <taxon>Nothobranchiidae</taxon>
        <taxon>Nothobranchius</taxon>
    </lineage>
</organism>
<sequence>SQEQPGDGGVVVSVQLEERKGPTDPLKRGWHQQFYPFSLRHSCPTASLILLCRKRHRRP</sequence>
<feature type="non-terminal residue" evidence="1">
    <location>
        <position position="1"/>
    </location>
</feature>
<protein>
    <submittedName>
        <fullName evidence="1">Uncharacterized protein</fullName>
    </submittedName>
</protein>
<reference evidence="1" key="2">
    <citation type="submission" date="2016-06" db="EMBL/GenBank/DDBJ databases">
        <title>The genome of a short-lived fish provides insights into sex chromosome evolution and the genetic control of aging.</title>
        <authorList>
            <person name="Reichwald K."/>
            <person name="Felder M."/>
            <person name="Petzold A."/>
            <person name="Koch P."/>
            <person name="Groth M."/>
            <person name="Platzer M."/>
        </authorList>
    </citation>
    <scope>NUCLEOTIDE SEQUENCE</scope>
    <source>
        <tissue evidence="1">Brain</tissue>
    </source>
</reference>
<proteinExistence type="predicted"/>
<feature type="non-terminal residue" evidence="1">
    <location>
        <position position="59"/>
    </location>
</feature>
<dbReference type="AlphaFoldDB" id="A0A1A8H9M2"/>